<feature type="domain" description="Protein kinase" evidence="1">
    <location>
        <begin position="15"/>
        <end position="202"/>
    </location>
</feature>
<organism evidence="2 3">
    <name type="scientific">Colletotrichum tanaceti</name>
    <dbReference type="NCBI Taxonomy" id="1306861"/>
    <lineage>
        <taxon>Eukaryota</taxon>
        <taxon>Fungi</taxon>
        <taxon>Dikarya</taxon>
        <taxon>Ascomycota</taxon>
        <taxon>Pezizomycotina</taxon>
        <taxon>Sordariomycetes</taxon>
        <taxon>Hypocreomycetidae</taxon>
        <taxon>Glomerellales</taxon>
        <taxon>Glomerellaceae</taxon>
        <taxon>Colletotrichum</taxon>
        <taxon>Colletotrichum destructivum species complex</taxon>
    </lineage>
</organism>
<name>A0A4U6X5D5_9PEZI</name>
<accession>A0A4U6X5D5</accession>
<dbReference type="EMBL" id="PJEX01000447">
    <property type="protein sequence ID" value="TKW50039.1"/>
    <property type="molecule type" value="Genomic_DNA"/>
</dbReference>
<sequence length="202" mass="22674">MDVGTFNTNGGDITFTVGEVLGQGAVGRVYSIDCNGDIPCEDLGPVVLKHYYGPYSVPEAELFEQKHLAKIGELKAVGSVDGYRYTLMTKWDGVHFDKLPTYERLSLNREENKDALKELFNSAISMIANDVNTYIRNNQIIHMSRDTGPRNVLLQEDNGSITSAKVIDWGWAEIIPAHLGRVRNNPVYCFPALWEICLLYML</sequence>
<proteinExistence type="predicted"/>
<evidence type="ECO:0000313" key="2">
    <source>
        <dbReference type="EMBL" id="TKW50039.1"/>
    </source>
</evidence>
<protein>
    <recommendedName>
        <fullName evidence="1">Protein kinase domain-containing protein</fullName>
    </recommendedName>
</protein>
<reference evidence="2 3" key="1">
    <citation type="journal article" date="2019" name="PLoS ONE">
        <title>Comparative genome analysis indicates high evolutionary potential of pathogenicity genes in Colletotrichum tanaceti.</title>
        <authorList>
            <person name="Lelwala R.V."/>
            <person name="Korhonen P.K."/>
            <person name="Young N.D."/>
            <person name="Scott J.B."/>
            <person name="Ades P.A."/>
            <person name="Gasser R.B."/>
            <person name="Taylor P.W.J."/>
        </authorList>
    </citation>
    <scope>NUCLEOTIDE SEQUENCE [LARGE SCALE GENOMIC DNA]</scope>
    <source>
        <strain evidence="2">BRIP57314</strain>
    </source>
</reference>
<dbReference type="AlphaFoldDB" id="A0A4U6X5D5"/>
<evidence type="ECO:0000313" key="3">
    <source>
        <dbReference type="Proteomes" id="UP000310108"/>
    </source>
</evidence>
<dbReference type="GO" id="GO:0004672">
    <property type="term" value="F:protein kinase activity"/>
    <property type="evidence" value="ECO:0007669"/>
    <property type="project" value="InterPro"/>
</dbReference>
<gene>
    <name evidence="2" type="ORF">CTA1_12912</name>
</gene>
<dbReference type="InterPro" id="IPR011009">
    <property type="entry name" value="Kinase-like_dom_sf"/>
</dbReference>
<dbReference type="InterPro" id="IPR000719">
    <property type="entry name" value="Prot_kinase_dom"/>
</dbReference>
<keyword evidence="3" id="KW-1185">Reference proteome</keyword>
<evidence type="ECO:0000259" key="1">
    <source>
        <dbReference type="PROSITE" id="PS50011"/>
    </source>
</evidence>
<dbReference type="SUPFAM" id="SSF56112">
    <property type="entry name" value="Protein kinase-like (PK-like)"/>
    <property type="match status" value="1"/>
</dbReference>
<dbReference type="Gene3D" id="1.10.510.10">
    <property type="entry name" value="Transferase(Phosphotransferase) domain 1"/>
    <property type="match status" value="1"/>
</dbReference>
<dbReference type="PROSITE" id="PS50011">
    <property type="entry name" value="PROTEIN_KINASE_DOM"/>
    <property type="match status" value="1"/>
</dbReference>
<dbReference type="Proteomes" id="UP000310108">
    <property type="component" value="Unassembled WGS sequence"/>
</dbReference>
<dbReference type="GO" id="GO:0005524">
    <property type="term" value="F:ATP binding"/>
    <property type="evidence" value="ECO:0007669"/>
    <property type="project" value="InterPro"/>
</dbReference>
<comment type="caution">
    <text evidence="2">The sequence shown here is derived from an EMBL/GenBank/DDBJ whole genome shotgun (WGS) entry which is preliminary data.</text>
</comment>